<dbReference type="PROSITE" id="PS50164">
    <property type="entry name" value="GIY_YIG"/>
    <property type="match status" value="1"/>
</dbReference>
<dbReference type="SMART" id="SM00465">
    <property type="entry name" value="GIYc"/>
    <property type="match status" value="1"/>
</dbReference>
<evidence type="ECO:0000259" key="1">
    <source>
        <dbReference type="PROSITE" id="PS50164"/>
    </source>
</evidence>
<dbReference type="InterPro" id="IPR000305">
    <property type="entry name" value="GIY-YIG_endonuc"/>
</dbReference>
<proteinExistence type="predicted"/>
<dbReference type="EMBL" id="MN740556">
    <property type="protein sequence ID" value="QHU33070.1"/>
    <property type="molecule type" value="Genomic_DNA"/>
</dbReference>
<dbReference type="Pfam" id="PF01541">
    <property type="entry name" value="GIY-YIG"/>
    <property type="match status" value="1"/>
</dbReference>
<feature type="domain" description="GIY-YIG" evidence="1">
    <location>
        <begin position="5"/>
        <end position="81"/>
    </location>
</feature>
<dbReference type="InterPro" id="IPR050381">
    <property type="entry name" value="SLX1_endonuclease"/>
</dbReference>
<organism evidence="2">
    <name type="scientific">viral metagenome</name>
    <dbReference type="NCBI Taxonomy" id="1070528"/>
    <lineage>
        <taxon>unclassified sequences</taxon>
        <taxon>metagenomes</taxon>
        <taxon>organismal metagenomes</taxon>
    </lineage>
</organism>
<dbReference type="Gene3D" id="3.40.1440.10">
    <property type="entry name" value="GIY-YIG endonuclease"/>
    <property type="match status" value="1"/>
</dbReference>
<dbReference type="PANTHER" id="PTHR20208:SF13">
    <property type="entry name" value="STRUCTURE-SPECIFIC ENDONUCLEASE SUBUNIT SLX1"/>
    <property type="match status" value="1"/>
</dbReference>
<sequence length="161" mass="19315">MISIKPWICYMITSLDSNKTYIGSTNDQYKRLKNHNSSKGAKYTKGQIWIPIVLISGFKNKYECLSFEAGWKKLAKKRSNKRFDIINNFANNKLEYLSDTKWNRIMDLVYFVNHFTMIGTHFKMNNLWKYPINSPDKLFIEIIWQDWVNELPWPYFCEISF</sequence>
<dbReference type="InterPro" id="IPR035901">
    <property type="entry name" value="GIY-YIG_endonuc_sf"/>
</dbReference>
<accession>A0A6C0LRR0</accession>
<dbReference type="SUPFAM" id="SSF82771">
    <property type="entry name" value="GIY-YIG endonuclease"/>
    <property type="match status" value="1"/>
</dbReference>
<evidence type="ECO:0000313" key="2">
    <source>
        <dbReference type="EMBL" id="QHU33070.1"/>
    </source>
</evidence>
<name>A0A6C0LRR0_9ZZZZ</name>
<dbReference type="PANTHER" id="PTHR20208">
    <property type="entry name" value="STRUCTURE-SPECIFIC ENDONUCLEASE SUBUNIT SLX1"/>
    <property type="match status" value="1"/>
</dbReference>
<dbReference type="AlphaFoldDB" id="A0A6C0LRR0"/>
<protein>
    <recommendedName>
        <fullName evidence="1">GIY-YIG domain-containing protein</fullName>
    </recommendedName>
</protein>
<reference evidence="2" key="1">
    <citation type="journal article" date="2020" name="Nature">
        <title>Giant virus diversity and host interactions through global metagenomics.</title>
        <authorList>
            <person name="Schulz F."/>
            <person name="Roux S."/>
            <person name="Paez-Espino D."/>
            <person name="Jungbluth S."/>
            <person name="Walsh D.A."/>
            <person name="Denef V.J."/>
            <person name="McMahon K.D."/>
            <person name="Konstantinidis K.T."/>
            <person name="Eloe-Fadrosh E.A."/>
            <person name="Kyrpides N.C."/>
            <person name="Woyke T."/>
        </authorList>
    </citation>
    <scope>NUCLEOTIDE SEQUENCE</scope>
    <source>
        <strain evidence="2">GVMAG-S-1014582-52</strain>
    </source>
</reference>